<dbReference type="PANTHER" id="PTHR43477:SF1">
    <property type="entry name" value="DIHYDROANTICAPSIN 7-DEHYDROGENASE"/>
    <property type="match status" value="1"/>
</dbReference>
<protein>
    <submittedName>
        <fullName evidence="3">Uncharacterized protein</fullName>
    </submittedName>
</protein>
<dbReference type="AlphaFoldDB" id="A0A917TSP5"/>
<organism evidence="3 4">
    <name type="scientific">Dactylosporangium sucinum</name>
    <dbReference type="NCBI Taxonomy" id="1424081"/>
    <lineage>
        <taxon>Bacteria</taxon>
        <taxon>Bacillati</taxon>
        <taxon>Actinomycetota</taxon>
        <taxon>Actinomycetes</taxon>
        <taxon>Micromonosporales</taxon>
        <taxon>Micromonosporaceae</taxon>
        <taxon>Dactylosporangium</taxon>
    </lineage>
</organism>
<dbReference type="Proteomes" id="UP000642070">
    <property type="component" value="Unassembled WGS sequence"/>
</dbReference>
<evidence type="ECO:0000256" key="2">
    <source>
        <dbReference type="ARBA" id="ARBA00023002"/>
    </source>
</evidence>
<dbReference type="InterPro" id="IPR051122">
    <property type="entry name" value="SDR_DHRS6-like"/>
</dbReference>
<dbReference type="Gene3D" id="3.40.50.720">
    <property type="entry name" value="NAD(P)-binding Rossmann-like Domain"/>
    <property type="match status" value="1"/>
</dbReference>
<dbReference type="InterPro" id="IPR036291">
    <property type="entry name" value="NAD(P)-bd_dom_sf"/>
</dbReference>
<evidence type="ECO:0000313" key="3">
    <source>
        <dbReference type="EMBL" id="GGM36469.1"/>
    </source>
</evidence>
<reference evidence="3" key="1">
    <citation type="journal article" date="2014" name="Int. J. Syst. Evol. Microbiol.">
        <title>Complete genome sequence of Corynebacterium casei LMG S-19264T (=DSM 44701T), isolated from a smear-ripened cheese.</title>
        <authorList>
            <consortium name="US DOE Joint Genome Institute (JGI-PGF)"/>
            <person name="Walter F."/>
            <person name="Albersmeier A."/>
            <person name="Kalinowski J."/>
            <person name="Ruckert C."/>
        </authorList>
    </citation>
    <scope>NUCLEOTIDE SEQUENCE</scope>
    <source>
        <strain evidence="3">JCM 19831</strain>
    </source>
</reference>
<dbReference type="EMBL" id="BMPI01000019">
    <property type="protein sequence ID" value="GGM36469.1"/>
    <property type="molecule type" value="Genomic_DNA"/>
</dbReference>
<dbReference type="InterPro" id="IPR020904">
    <property type="entry name" value="Sc_DH/Rdtase_CS"/>
</dbReference>
<accession>A0A917TSP5</accession>
<dbReference type="SUPFAM" id="SSF51735">
    <property type="entry name" value="NAD(P)-binding Rossmann-fold domains"/>
    <property type="match status" value="1"/>
</dbReference>
<keyword evidence="4" id="KW-1185">Reference proteome</keyword>
<comment type="caution">
    <text evidence="3">The sequence shown here is derived from an EMBL/GenBank/DDBJ whole genome shotgun (WGS) entry which is preliminary data.</text>
</comment>
<keyword evidence="2" id="KW-0560">Oxidoreductase</keyword>
<reference evidence="3" key="2">
    <citation type="submission" date="2020-09" db="EMBL/GenBank/DDBJ databases">
        <authorList>
            <person name="Sun Q."/>
            <person name="Ohkuma M."/>
        </authorList>
    </citation>
    <scope>NUCLEOTIDE SEQUENCE</scope>
    <source>
        <strain evidence="3">JCM 19831</strain>
    </source>
</reference>
<dbReference type="PANTHER" id="PTHR43477">
    <property type="entry name" value="DIHYDROANTICAPSIN 7-DEHYDROGENASE"/>
    <property type="match status" value="1"/>
</dbReference>
<dbReference type="PROSITE" id="PS00061">
    <property type="entry name" value="ADH_SHORT"/>
    <property type="match status" value="1"/>
</dbReference>
<name>A0A917TSP5_9ACTN</name>
<comment type="similarity">
    <text evidence="1">Belongs to the short-chain dehydrogenases/reductases (SDR) family.</text>
</comment>
<dbReference type="PRINTS" id="PR00081">
    <property type="entry name" value="GDHRDH"/>
</dbReference>
<evidence type="ECO:0000256" key="1">
    <source>
        <dbReference type="ARBA" id="ARBA00006484"/>
    </source>
</evidence>
<proteinExistence type="inferred from homology"/>
<dbReference type="RefSeq" id="WP_190251620.1">
    <property type="nucleotide sequence ID" value="NZ_BMPI01000019.1"/>
</dbReference>
<sequence length="237" mass="24441">MRLLVTGAAGGIGAAVVRLAIEAGHDVLGHDLGWHAHPDGAETVAGDLTDPAHLAALAERAEDFGVDAVVASHGIQGAGALRDLDAARVRAILLVNAGTVPRLFAATRPALARRQGRFVVTTSQAALRAEPDNSAYCAAKWAVQAWVAAQAAIEGPTGVAVRALCPGRTETPLLLRATEEVAAAQGMSVEAYTATVVDRIPLRRYATTRETAAAALFLAEPGIRPAVLANTGGEVPW</sequence>
<gene>
    <name evidence="3" type="ORF">GCM10007977_042370</name>
</gene>
<dbReference type="InterPro" id="IPR002347">
    <property type="entry name" value="SDR_fam"/>
</dbReference>
<evidence type="ECO:0000313" key="4">
    <source>
        <dbReference type="Proteomes" id="UP000642070"/>
    </source>
</evidence>
<dbReference type="Pfam" id="PF13561">
    <property type="entry name" value="adh_short_C2"/>
    <property type="match status" value="1"/>
</dbReference>
<dbReference type="GO" id="GO:0016491">
    <property type="term" value="F:oxidoreductase activity"/>
    <property type="evidence" value="ECO:0007669"/>
    <property type="project" value="UniProtKB-KW"/>
</dbReference>